<dbReference type="EMBL" id="OFSM01000003">
    <property type="protein sequence ID" value="SOY27914.1"/>
    <property type="molecule type" value="Genomic_DNA"/>
</dbReference>
<evidence type="ECO:0000313" key="3">
    <source>
        <dbReference type="Proteomes" id="UP000236311"/>
    </source>
</evidence>
<name>A0A2K4ZBT6_9FIRM</name>
<dbReference type="InterPro" id="IPR007492">
    <property type="entry name" value="LytTR_DNA-bd_dom"/>
</dbReference>
<dbReference type="GO" id="GO:0000156">
    <property type="term" value="F:phosphorelay response regulator activity"/>
    <property type="evidence" value="ECO:0007669"/>
    <property type="project" value="InterPro"/>
</dbReference>
<organism evidence="2 3">
    <name type="scientific">Acetatifactor muris</name>
    <dbReference type="NCBI Taxonomy" id="879566"/>
    <lineage>
        <taxon>Bacteria</taxon>
        <taxon>Bacillati</taxon>
        <taxon>Bacillota</taxon>
        <taxon>Clostridia</taxon>
        <taxon>Lachnospirales</taxon>
        <taxon>Lachnospiraceae</taxon>
        <taxon>Acetatifactor</taxon>
    </lineage>
</organism>
<evidence type="ECO:0000313" key="2">
    <source>
        <dbReference type="EMBL" id="SOY27914.1"/>
    </source>
</evidence>
<reference evidence="2 3" key="1">
    <citation type="submission" date="2018-01" db="EMBL/GenBank/DDBJ databases">
        <authorList>
            <person name="Gaut B.S."/>
            <person name="Morton B.R."/>
            <person name="Clegg M.T."/>
            <person name="Duvall M.R."/>
        </authorList>
    </citation>
    <scope>NUCLEOTIDE SEQUENCE [LARGE SCALE GENOMIC DNA]</scope>
    <source>
        <strain evidence="2">GP69</strain>
    </source>
</reference>
<dbReference type="AlphaFoldDB" id="A0A2K4ZBT6"/>
<dbReference type="GO" id="GO:0003677">
    <property type="term" value="F:DNA binding"/>
    <property type="evidence" value="ECO:0007669"/>
    <property type="project" value="InterPro"/>
</dbReference>
<sequence length="153" mass="17574">MKVKIEIEEDLTEEEVIIRCGSLNDTVVSLQNYISKQGNSKRCLSLKNGGTEFFVPMEEIYFFETEGRELRAHTADNMFLCEYKLYELEELLPGCFMRISKSTIANLDFVWSVTKNLTASSLVEFVGSNKKAMLSRAYYKVVTERLMARKLGL</sequence>
<keyword evidence="3" id="KW-1185">Reference proteome</keyword>
<dbReference type="OrthoDB" id="9808614at2"/>
<dbReference type="PANTHER" id="PTHR37299">
    <property type="entry name" value="TRANSCRIPTIONAL REGULATOR-RELATED"/>
    <property type="match status" value="1"/>
</dbReference>
<proteinExistence type="predicted"/>
<evidence type="ECO:0000259" key="1">
    <source>
        <dbReference type="PROSITE" id="PS50930"/>
    </source>
</evidence>
<dbReference type="SMART" id="SM00850">
    <property type="entry name" value="LytTR"/>
    <property type="match status" value="1"/>
</dbReference>
<feature type="domain" description="HTH LytTR-type" evidence="1">
    <location>
        <begin position="44"/>
        <end position="148"/>
    </location>
</feature>
<dbReference type="PANTHER" id="PTHR37299:SF4">
    <property type="entry name" value="TRANSCRIPTIONAL REGULATOR"/>
    <property type="match status" value="1"/>
</dbReference>
<dbReference type="InterPro" id="IPR046947">
    <property type="entry name" value="LytR-like"/>
</dbReference>
<dbReference type="Proteomes" id="UP000236311">
    <property type="component" value="Unassembled WGS sequence"/>
</dbReference>
<dbReference type="Pfam" id="PF04397">
    <property type="entry name" value="LytTR"/>
    <property type="match status" value="1"/>
</dbReference>
<dbReference type="RefSeq" id="WP_103238038.1">
    <property type="nucleotide sequence ID" value="NZ_CANRXC010000003.1"/>
</dbReference>
<gene>
    <name evidence="2" type="ORF">AMURIS_00619</name>
</gene>
<dbReference type="PROSITE" id="PS50930">
    <property type="entry name" value="HTH_LYTTR"/>
    <property type="match status" value="1"/>
</dbReference>
<dbReference type="Gene3D" id="2.40.50.1020">
    <property type="entry name" value="LytTr DNA-binding domain"/>
    <property type="match status" value="1"/>
</dbReference>
<protein>
    <submittedName>
        <fullName evidence="2">Putative HTH-type transcriptional regulator</fullName>
    </submittedName>
</protein>
<accession>A0A2K4ZBT6</accession>